<proteinExistence type="predicted"/>
<feature type="domain" description="Mutator-like transposase" evidence="1">
    <location>
        <begin position="55"/>
        <end position="175"/>
    </location>
</feature>
<gene>
    <name evidence="3" type="primary">LOC111114142</name>
</gene>
<dbReference type="GeneID" id="111114142"/>
<dbReference type="InterPro" id="IPR049012">
    <property type="entry name" value="Mutator_transp_dom"/>
</dbReference>
<evidence type="ECO:0000259" key="1">
    <source>
        <dbReference type="Pfam" id="PF20700"/>
    </source>
</evidence>
<organism evidence="2 3">
    <name type="scientific">Crassostrea virginica</name>
    <name type="common">Eastern oyster</name>
    <dbReference type="NCBI Taxonomy" id="6565"/>
    <lineage>
        <taxon>Eukaryota</taxon>
        <taxon>Metazoa</taxon>
        <taxon>Spiralia</taxon>
        <taxon>Lophotrochozoa</taxon>
        <taxon>Mollusca</taxon>
        <taxon>Bivalvia</taxon>
        <taxon>Autobranchia</taxon>
        <taxon>Pteriomorphia</taxon>
        <taxon>Ostreida</taxon>
        <taxon>Ostreoidea</taxon>
        <taxon>Ostreidae</taxon>
        <taxon>Crassostrea</taxon>
    </lineage>
</organism>
<reference evidence="3" key="1">
    <citation type="submission" date="2025-08" db="UniProtKB">
        <authorList>
            <consortium name="RefSeq"/>
        </authorList>
    </citation>
    <scope>IDENTIFICATION</scope>
    <source>
        <tissue evidence="3">Whole sample</tissue>
    </source>
</reference>
<evidence type="ECO:0000313" key="3">
    <source>
        <dbReference type="RefSeq" id="XP_022308139.1"/>
    </source>
</evidence>
<dbReference type="Proteomes" id="UP000694844">
    <property type="component" value="Chromosome 9"/>
</dbReference>
<protein>
    <submittedName>
        <fullName evidence="3">Uncharacterized protein LOC111114142</fullName>
    </submittedName>
</protein>
<evidence type="ECO:0000313" key="2">
    <source>
        <dbReference type="Proteomes" id="UP000694844"/>
    </source>
</evidence>
<dbReference type="KEGG" id="cvn:111114142"/>
<name>A0A8B8BZ64_CRAVI</name>
<accession>A0A8B8BZ64</accession>
<keyword evidence="2" id="KW-1185">Reference proteome</keyword>
<dbReference type="AlphaFoldDB" id="A0A8B8BZ64"/>
<sequence length="180" mass="19635">MAGSDTYLGVDSLLWVKSGFRQGKGNWSNKDTCSADKVPITVFNLDHGYATHTGSLNQNASQEVEVADKSKEDWSAGRQVLELGSRHKTHAGVEALDVNTKMVAGHATLIGQSTKKCIAYAVNSKRCRICQNVKTKGVPARKHTSSHNWSASAKSMEPDVACEMLQGLMDEEKQVNIQLM</sequence>
<dbReference type="Pfam" id="PF20700">
    <property type="entry name" value="Mutator"/>
    <property type="match status" value="1"/>
</dbReference>
<dbReference type="RefSeq" id="XP_022308139.1">
    <property type="nucleotide sequence ID" value="XM_022452431.1"/>
</dbReference>